<organism evidence="1 2">
    <name type="scientific">Cohnella faecalis</name>
    <dbReference type="NCBI Taxonomy" id="2315694"/>
    <lineage>
        <taxon>Bacteria</taxon>
        <taxon>Bacillati</taxon>
        <taxon>Bacillota</taxon>
        <taxon>Bacilli</taxon>
        <taxon>Bacillales</taxon>
        <taxon>Paenibacillaceae</taxon>
        <taxon>Cohnella</taxon>
    </lineage>
</organism>
<gene>
    <name evidence="1" type="ORF">D3H35_04240</name>
</gene>
<protein>
    <submittedName>
        <fullName evidence="1">Uncharacterized protein</fullName>
    </submittedName>
</protein>
<name>A0A398CQE7_9BACL</name>
<dbReference type="EMBL" id="QXJM01000023">
    <property type="protein sequence ID" value="RIE04702.1"/>
    <property type="molecule type" value="Genomic_DNA"/>
</dbReference>
<proteinExistence type="predicted"/>
<dbReference type="AlphaFoldDB" id="A0A398CQE7"/>
<keyword evidence="2" id="KW-1185">Reference proteome</keyword>
<comment type="caution">
    <text evidence="1">The sequence shown here is derived from an EMBL/GenBank/DDBJ whole genome shotgun (WGS) entry which is preliminary data.</text>
</comment>
<evidence type="ECO:0000313" key="1">
    <source>
        <dbReference type="EMBL" id="RIE04702.1"/>
    </source>
</evidence>
<reference evidence="1 2" key="1">
    <citation type="submission" date="2018-09" db="EMBL/GenBank/DDBJ databases">
        <title>Cohnella cavernae sp. nov., isolated from a karst cave.</title>
        <authorList>
            <person name="Zhu H."/>
        </authorList>
    </citation>
    <scope>NUCLEOTIDE SEQUENCE [LARGE SCALE GENOMIC DNA]</scope>
    <source>
        <strain evidence="1 2">K2E09-144</strain>
    </source>
</reference>
<dbReference type="Proteomes" id="UP000266340">
    <property type="component" value="Unassembled WGS sequence"/>
</dbReference>
<evidence type="ECO:0000313" key="2">
    <source>
        <dbReference type="Proteomes" id="UP000266340"/>
    </source>
</evidence>
<sequence length="109" mass="11472">MTTIRLAIVTFHPFAVPGKYKKLPSDKGRKLSIRGTTFIDDASLPRGRPLLLPVTAGAVRLVAGRSGSGGRGHGKFSQPVGICSLVMPGSALFPVEAFRSVAPRCRGAN</sequence>
<accession>A0A398CQE7</accession>